<sequence>MTAPPKSPIRFRPHHFICALGYRGKGYSRAFTENMDALVVRRLRAAGGEAEVIEVVGLADDICAPCPRRRGRLCEVQPAIARLDDAHARALRLQVGDRLTWGEALERIRANVPPGGLKALCAGCQWLELGLCEAALRALHEQAGA</sequence>
<evidence type="ECO:0000313" key="1">
    <source>
        <dbReference type="EMBL" id="SDK27941.1"/>
    </source>
</evidence>
<accession>A0A1G9AL20</accession>
<dbReference type="AlphaFoldDB" id="A0A1G9AL20"/>
<keyword evidence="2" id="KW-1185">Reference proteome</keyword>
<reference evidence="2" key="1">
    <citation type="submission" date="2016-10" db="EMBL/GenBank/DDBJ databases">
        <authorList>
            <person name="Varghese N."/>
            <person name="Submissions S."/>
        </authorList>
    </citation>
    <scope>NUCLEOTIDE SEQUENCE [LARGE SCALE GENOMIC DNA]</scope>
    <source>
        <strain evidence="2">CGMCC 1.10789</strain>
    </source>
</reference>
<dbReference type="InterPro" id="IPR009702">
    <property type="entry name" value="DUF1284"/>
</dbReference>
<dbReference type="Proteomes" id="UP000199328">
    <property type="component" value="Unassembled WGS sequence"/>
</dbReference>
<dbReference type="RefSeq" id="WP_092498770.1">
    <property type="nucleotide sequence ID" value="NZ_FNFV01000002.1"/>
</dbReference>
<evidence type="ECO:0008006" key="3">
    <source>
        <dbReference type="Google" id="ProtNLM"/>
    </source>
</evidence>
<name>A0A1G9AL20_9RHOB</name>
<protein>
    <recommendedName>
        <fullName evidence="3">DUF1284 domain-containing protein</fullName>
    </recommendedName>
</protein>
<dbReference type="OrthoDB" id="6195504at2"/>
<organism evidence="1 2">
    <name type="scientific">Meinhardsimonia xiamenensis</name>
    <dbReference type="NCBI Taxonomy" id="990712"/>
    <lineage>
        <taxon>Bacteria</taxon>
        <taxon>Pseudomonadati</taxon>
        <taxon>Pseudomonadota</taxon>
        <taxon>Alphaproteobacteria</taxon>
        <taxon>Rhodobacterales</taxon>
        <taxon>Paracoccaceae</taxon>
        <taxon>Meinhardsimonia</taxon>
    </lineage>
</organism>
<proteinExistence type="predicted"/>
<dbReference type="STRING" id="990712.SAMN05216257_102184"/>
<dbReference type="EMBL" id="FNFV01000002">
    <property type="protein sequence ID" value="SDK27941.1"/>
    <property type="molecule type" value="Genomic_DNA"/>
</dbReference>
<gene>
    <name evidence="1" type="ORF">SAMN05216257_102184</name>
</gene>
<dbReference type="Pfam" id="PF06935">
    <property type="entry name" value="DUF1284"/>
    <property type="match status" value="1"/>
</dbReference>
<evidence type="ECO:0000313" key="2">
    <source>
        <dbReference type="Proteomes" id="UP000199328"/>
    </source>
</evidence>